<reference evidence="1 2" key="1">
    <citation type="submission" date="2018-05" db="EMBL/GenBank/DDBJ databases">
        <authorList>
            <consortium name="IHU Genomes"/>
        </authorList>
    </citation>
    <scope>NUCLEOTIDE SEQUENCE [LARGE SCALE GENOMIC DNA]</scope>
    <source>
        <strain evidence="1 2">P7335</strain>
    </source>
</reference>
<dbReference type="AlphaFoldDB" id="A0A375YNR6"/>
<dbReference type="EMBL" id="UEGS01000001">
    <property type="protein sequence ID" value="SRX82634.1"/>
    <property type="molecule type" value="Genomic_DNA"/>
</dbReference>
<evidence type="ECO:0000313" key="1">
    <source>
        <dbReference type="EMBL" id="SRX82634.1"/>
    </source>
</evidence>
<dbReference type="InterPro" id="IPR036689">
    <property type="entry name" value="ESAT-6-like_sf"/>
</dbReference>
<sequence>MGEIAHVDPDRLIAAADRFGRVADDVARERRPALDPAALAGAAVAAVDVDGLLADGVTAVIAGLNDWAGAASATAESFRQTDTANGARFGPR</sequence>
<dbReference type="Proteomes" id="UP000252008">
    <property type="component" value="Unassembled WGS sequence"/>
</dbReference>
<keyword evidence="2" id="KW-1185">Reference proteome</keyword>
<dbReference type="RefSeq" id="WP_083144460.1">
    <property type="nucleotide sequence ID" value="NZ_MVID01000015.1"/>
</dbReference>
<dbReference type="STRING" id="39692.BST38_16685"/>
<protein>
    <submittedName>
        <fullName evidence="1">Uncharacterized protein</fullName>
    </submittedName>
</protein>
<dbReference type="Pfam" id="PF23721">
    <property type="entry name" value="DUF7162"/>
    <property type="match status" value="1"/>
</dbReference>
<gene>
    <name evidence="1" type="ORF">MPP7335_04399</name>
</gene>
<dbReference type="InterPro" id="IPR055586">
    <property type="entry name" value="DUF7162"/>
</dbReference>
<dbReference type="SUPFAM" id="SSF140453">
    <property type="entry name" value="EsxAB dimer-like"/>
    <property type="match status" value="1"/>
</dbReference>
<evidence type="ECO:0000313" key="2">
    <source>
        <dbReference type="Proteomes" id="UP000252008"/>
    </source>
</evidence>
<accession>A0A375YNR6</accession>
<organism evidence="1 2">
    <name type="scientific">Mycolicibacterium parafortuitum</name>
    <name type="common">Mycobacterium parafortuitum</name>
    <dbReference type="NCBI Taxonomy" id="39692"/>
    <lineage>
        <taxon>Bacteria</taxon>
        <taxon>Bacillati</taxon>
        <taxon>Actinomycetota</taxon>
        <taxon>Actinomycetes</taxon>
        <taxon>Mycobacteriales</taxon>
        <taxon>Mycobacteriaceae</taxon>
        <taxon>Mycolicibacterium</taxon>
    </lineage>
</organism>
<proteinExistence type="predicted"/>
<name>A0A375YNR6_MYCPF</name>